<protein>
    <submittedName>
        <fullName evidence="1">Uncharacterized protein</fullName>
    </submittedName>
</protein>
<evidence type="ECO:0000313" key="1">
    <source>
        <dbReference type="EMBL" id="CSB59101.1"/>
    </source>
</evidence>
<gene>
    <name evidence="1" type="ORF">ERS013201_00349</name>
</gene>
<accession>A0A655UZ13</accession>
<name>A0A655UZ13_VIBCL</name>
<sequence>MPCSAIWCAACARGGTNLPSACVHWAKSPMTKMSSSRVVCSVPFTTNWLIRFVSRPAISFMKSGALIPAAQTMMCAEIFSPSLVVRPSFSALVTMVIVRTLTPNLVSSWCAAAEMRGGSAGKIRSPASIKFTFSLLESRSPNP</sequence>
<reference evidence="1 2" key="1">
    <citation type="submission" date="2015-07" db="EMBL/GenBank/DDBJ databases">
        <authorList>
            <consortium name="Pathogen Informatics"/>
        </authorList>
    </citation>
    <scope>NUCLEOTIDE SEQUENCE [LARGE SCALE GENOMIC DNA]</scope>
    <source>
        <strain evidence="1 2">A325</strain>
    </source>
</reference>
<dbReference type="EMBL" id="CWQJ01000002">
    <property type="protein sequence ID" value="CSB59101.1"/>
    <property type="molecule type" value="Genomic_DNA"/>
</dbReference>
<dbReference type="AlphaFoldDB" id="A0A655UZ13"/>
<evidence type="ECO:0000313" key="2">
    <source>
        <dbReference type="Proteomes" id="UP000046067"/>
    </source>
</evidence>
<organism evidence="1 2">
    <name type="scientific">Vibrio cholerae</name>
    <dbReference type="NCBI Taxonomy" id="666"/>
    <lineage>
        <taxon>Bacteria</taxon>
        <taxon>Pseudomonadati</taxon>
        <taxon>Pseudomonadota</taxon>
        <taxon>Gammaproteobacteria</taxon>
        <taxon>Vibrionales</taxon>
        <taxon>Vibrionaceae</taxon>
        <taxon>Vibrio</taxon>
    </lineage>
</organism>
<dbReference type="Proteomes" id="UP000046067">
    <property type="component" value="Unassembled WGS sequence"/>
</dbReference>
<proteinExistence type="predicted"/>